<gene>
    <name evidence="2" type="ORF">H9811_01825</name>
</gene>
<evidence type="ECO:0000313" key="3">
    <source>
        <dbReference type="Proteomes" id="UP000824048"/>
    </source>
</evidence>
<feature type="signal peptide" evidence="1">
    <location>
        <begin position="1"/>
        <end position="25"/>
    </location>
</feature>
<sequence length="195" mass="21140">MKKQKWVLLLAAMLTAFLLCGCSQYDDQYDDEAFLSDSANHYAAIQWWGNIQKDGSYALKVGSFSGVKTLGSFTVEEDQTLCEVQSTLTGTKGEAKLLVLNTGDETLAAQWPLGSQDPMSVTLPAGKYDLRIAGKSAGLEGQVSLSLNGEVVSWNDLLEAIQEKTEETAKADLQETFRRAADSLQQTFGDGQNAA</sequence>
<dbReference type="PROSITE" id="PS51257">
    <property type="entry name" value="PROKAR_LIPOPROTEIN"/>
    <property type="match status" value="1"/>
</dbReference>
<evidence type="ECO:0008006" key="4">
    <source>
        <dbReference type="Google" id="ProtNLM"/>
    </source>
</evidence>
<organism evidence="2 3">
    <name type="scientific">Candidatus Gemmiger excrementigallinarum</name>
    <dbReference type="NCBI Taxonomy" id="2838609"/>
    <lineage>
        <taxon>Bacteria</taxon>
        <taxon>Bacillati</taxon>
        <taxon>Bacillota</taxon>
        <taxon>Clostridia</taxon>
        <taxon>Eubacteriales</taxon>
        <taxon>Gemmiger</taxon>
    </lineage>
</organism>
<reference evidence="2" key="2">
    <citation type="submission" date="2021-04" db="EMBL/GenBank/DDBJ databases">
        <authorList>
            <person name="Gilroy R."/>
        </authorList>
    </citation>
    <scope>NUCLEOTIDE SEQUENCE</scope>
    <source>
        <strain evidence="2">ChiSxjej1B13-11774</strain>
    </source>
</reference>
<dbReference type="Proteomes" id="UP000824048">
    <property type="component" value="Unassembled WGS sequence"/>
</dbReference>
<comment type="caution">
    <text evidence="2">The sequence shown here is derived from an EMBL/GenBank/DDBJ whole genome shotgun (WGS) entry which is preliminary data.</text>
</comment>
<accession>A0A9D2EPU8</accession>
<keyword evidence="1" id="KW-0732">Signal</keyword>
<reference evidence="2" key="1">
    <citation type="journal article" date="2021" name="PeerJ">
        <title>Extensive microbial diversity within the chicken gut microbiome revealed by metagenomics and culture.</title>
        <authorList>
            <person name="Gilroy R."/>
            <person name="Ravi A."/>
            <person name="Getino M."/>
            <person name="Pursley I."/>
            <person name="Horton D.L."/>
            <person name="Alikhan N.F."/>
            <person name="Baker D."/>
            <person name="Gharbi K."/>
            <person name="Hall N."/>
            <person name="Watson M."/>
            <person name="Adriaenssens E.M."/>
            <person name="Foster-Nyarko E."/>
            <person name="Jarju S."/>
            <person name="Secka A."/>
            <person name="Antonio M."/>
            <person name="Oren A."/>
            <person name="Chaudhuri R.R."/>
            <person name="La Ragione R."/>
            <person name="Hildebrand F."/>
            <person name="Pallen M.J."/>
        </authorList>
    </citation>
    <scope>NUCLEOTIDE SEQUENCE</scope>
    <source>
        <strain evidence="2">ChiSxjej1B13-11774</strain>
    </source>
</reference>
<evidence type="ECO:0000256" key="1">
    <source>
        <dbReference type="SAM" id="SignalP"/>
    </source>
</evidence>
<evidence type="ECO:0000313" key="2">
    <source>
        <dbReference type="EMBL" id="HIZ41281.1"/>
    </source>
</evidence>
<dbReference type="EMBL" id="DXBP01000010">
    <property type="protein sequence ID" value="HIZ41281.1"/>
    <property type="molecule type" value="Genomic_DNA"/>
</dbReference>
<protein>
    <recommendedName>
        <fullName evidence="4">Lipoprotein</fullName>
    </recommendedName>
</protein>
<dbReference type="AlphaFoldDB" id="A0A9D2EPU8"/>
<proteinExistence type="predicted"/>
<feature type="chain" id="PRO_5038963253" description="Lipoprotein" evidence="1">
    <location>
        <begin position="26"/>
        <end position="195"/>
    </location>
</feature>
<name>A0A9D2EPU8_9FIRM</name>